<organism evidence="1 2">
    <name type="scientific">Gigaspora margarita</name>
    <dbReference type="NCBI Taxonomy" id="4874"/>
    <lineage>
        <taxon>Eukaryota</taxon>
        <taxon>Fungi</taxon>
        <taxon>Fungi incertae sedis</taxon>
        <taxon>Mucoromycota</taxon>
        <taxon>Glomeromycotina</taxon>
        <taxon>Glomeromycetes</taxon>
        <taxon>Diversisporales</taxon>
        <taxon>Gigasporaceae</taxon>
        <taxon>Gigaspora</taxon>
    </lineage>
</organism>
<sequence length="119" mass="13734">MENPIKNIELVRKASNCCQNRKGVETELTKGIFNANNCNHYRIGIDKKQKSQDKLYKQRKNTLLNNMQNSNANITTESSETSYTSSKCVIMLADENKTNEYTKIEIETKVRPEIQEETN</sequence>
<protein>
    <submittedName>
        <fullName evidence="1">4847_t:CDS:1</fullName>
    </submittedName>
</protein>
<comment type="caution">
    <text evidence="1">The sequence shown here is derived from an EMBL/GenBank/DDBJ whole genome shotgun (WGS) entry which is preliminary data.</text>
</comment>
<reference evidence="1 2" key="1">
    <citation type="submission" date="2021-06" db="EMBL/GenBank/DDBJ databases">
        <authorList>
            <person name="Kallberg Y."/>
            <person name="Tangrot J."/>
            <person name="Rosling A."/>
        </authorList>
    </citation>
    <scope>NUCLEOTIDE SEQUENCE [LARGE SCALE GENOMIC DNA]</scope>
    <source>
        <strain evidence="1 2">120-4 pot B 10/14</strain>
    </source>
</reference>
<proteinExistence type="predicted"/>
<name>A0ABN7UXN2_GIGMA</name>
<keyword evidence="2" id="KW-1185">Reference proteome</keyword>
<evidence type="ECO:0000313" key="2">
    <source>
        <dbReference type="Proteomes" id="UP000789901"/>
    </source>
</evidence>
<gene>
    <name evidence="1" type="ORF">GMARGA_LOCUS11359</name>
</gene>
<dbReference type="Proteomes" id="UP000789901">
    <property type="component" value="Unassembled WGS sequence"/>
</dbReference>
<dbReference type="EMBL" id="CAJVQB010006636">
    <property type="protein sequence ID" value="CAG8688560.1"/>
    <property type="molecule type" value="Genomic_DNA"/>
</dbReference>
<evidence type="ECO:0000313" key="1">
    <source>
        <dbReference type="EMBL" id="CAG8688560.1"/>
    </source>
</evidence>
<accession>A0ABN7UXN2</accession>